<reference evidence="1 2" key="1">
    <citation type="submission" date="2019-07" db="EMBL/GenBank/DDBJ databases">
        <title>Whole genome shotgun sequence of Oceanobacillus sojae NBRC 105379.</title>
        <authorList>
            <person name="Hosoyama A."/>
            <person name="Uohara A."/>
            <person name="Ohji S."/>
            <person name="Ichikawa N."/>
        </authorList>
    </citation>
    <scope>NUCLEOTIDE SEQUENCE [LARGE SCALE GENOMIC DNA]</scope>
    <source>
        <strain evidence="1 2">NBRC 105379</strain>
    </source>
</reference>
<gene>
    <name evidence="1" type="ORF">OSO01_24380</name>
</gene>
<comment type="caution">
    <text evidence="1">The sequence shown here is derived from an EMBL/GenBank/DDBJ whole genome shotgun (WGS) entry which is preliminary data.</text>
</comment>
<accession>A0A511ZJV4</accession>
<organism evidence="1 2">
    <name type="scientific">Oceanobacillus sojae</name>
    <dbReference type="NCBI Taxonomy" id="582851"/>
    <lineage>
        <taxon>Bacteria</taxon>
        <taxon>Bacillati</taxon>
        <taxon>Bacillota</taxon>
        <taxon>Bacilli</taxon>
        <taxon>Bacillales</taxon>
        <taxon>Bacillaceae</taxon>
        <taxon>Oceanobacillus</taxon>
    </lineage>
</organism>
<evidence type="ECO:0000313" key="1">
    <source>
        <dbReference type="EMBL" id="GEN87699.1"/>
    </source>
</evidence>
<dbReference type="Proteomes" id="UP000321558">
    <property type="component" value="Unassembled WGS sequence"/>
</dbReference>
<dbReference type="RefSeq" id="WP_077601790.1">
    <property type="nucleotide sequence ID" value="NZ_JALXPX010000002.1"/>
</dbReference>
<dbReference type="OrthoDB" id="1924973at2"/>
<dbReference type="InterPro" id="IPR025906">
    <property type="entry name" value="YjfB_motility"/>
</dbReference>
<evidence type="ECO:0008006" key="3">
    <source>
        <dbReference type="Google" id="ProtNLM"/>
    </source>
</evidence>
<keyword evidence="2" id="KW-1185">Reference proteome</keyword>
<proteinExistence type="predicted"/>
<evidence type="ECO:0000313" key="2">
    <source>
        <dbReference type="Proteomes" id="UP000321558"/>
    </source>
</evidence>
<name>A0A511ZJV4_9BACI</name>
<dbReference type="AlphaFoldDB" id="A0A511ZJV4"/>
<dbReference type="Pfam" id="PF14070">
    <property type="entry name" value="YjfB_motility"/>
    <property type="match status" value="1"/>
</dbReference>
<sequence length="58" mass="6396">MDVGKMSMIMSQANLQTQVSFSLMGKVMDHAEAQNAELIKMLDQPQHPNLGHSIDVKA</sequence>
<protein>
    <recommendedName>
        <fullName evidence="3">Motility protein</fullName>
    </recommendedName>
</protein>
<dbReference type="EMBL" id="BJYM01000009">
    <property type="protein sequence ID" value="GEN87699.1"/>
    <property type="molecule type" value="Genomic_DNA"/>
</dbReference>